<dbReference type="eggNOG" id="COG1018">
    <property type="taxonomic scope" value="Bacteria"/>
</dbReference>
<dbReference type="PANTHER" id="PTHR43112:SF3">
    <property type="entry name" value="FERREDOXIN-2, CHLOROPLASTIC"/>
    <property type="match status" value="1"/>
</dbReference>
<protein>
    <submittedName>
        <fullName evidence="10">Ferredoxin</fullName>
    </submittedName>
</protein>
<accession>A0A090RDI6</accession>
<dbReference type="CDD" id="cd00207">
    <property type="entry name" value="fer2"/>
    <property type="match status" value="1"/>
</dbReference>
<dbReference type="InterPro" id="IPR036010">
    <property type="entry name" value="2Fe-2S_ferredoxin-like_sf"/>
</dbReference>
<dbReference type="EMBL" id="BBMN01000008">
    <property type="protein sequence ID" value="GAL05642.1"/>
    <property type="molecule type" value="Genomic_DNA"/>
</dbReference>
<dbReference type="InterPro" id="IPR006058">
    <property type="entry name" value="2Fe2S_fd_BS"/>
</dbReference>
<keyword evidence="7" id="KW-0411">Iron-sulfur</keyword>
<evidence type="ECO:0000256" key="7">
    <source>
        <dbReference type="ARBA" id="ARBA00023014"/>
    </source>
</evidence>
<sequence>MNKAAGNAPAKRKTMYQERYQVRLLPRDVTFTTDGEQTVLEAALNAGIAFPNRCQVGACAMCLCRKLSGTIRYDLEPMLTEKEQEEGWIFACQAVAESDLVLALA</sequence>
<keyword evidence="6" id="KW-0408">Iron</keyword>
<keyword evidence="3" id="KW-0001">2Fe-2S</keyword>
<keyword evidence="5" id="KW-0249">Electron transport</keyword>
<dbReference type="GO" id="GO:0051537">
    <property type="term" value="F:2 iron, 2 sulfur cluster binding"/>
    <property type="evidence" value="ECO:0007669"/>
    <property type="project" value="UniProtKB-KW"/>
</dbReference>
<comment type="cofactor">
    <cofactor evidence="8">
        <name>[2Fe-2S] cluster</name>
        <dbReference type="ChEBI" id="CHEBI:190135"/>
    </cofactor>
</comment>
<reference evidence="10 11" key="1">
    <citation type="journal article" date="2014" name="Genome Announc.">
        <title>Draft Genome Sequences of Two Vibrionaceae Species, Vibrio ponticus C121 and Photobacterium aphoticum C119, Isolated as Coral Reef Microbiota.</title>
        <authorList>
            <person name="Al-saari N."/>
            <person name="Meirelles P.M."/>
            <person name="Mino S."/>
            <person name="Suda W."/>
            <person name="Oshima K."/>
            <person name="Hattori M."/>
            <person name="Ohkuma M."/>
            <person name="Thompson F.L."/>
            <person name="Gomez-Gil B."/>
            <person name="Sawabe T."/>
            <person name="Sawabe T."/>
        </authorList>
    </citation>
    <scope>NUCLEOTIDE SEQUENCE [LARGE SCALE GENOMIC DNA]</scope>
    <source>
        <strain evidence="10 11">JCM 19237</strain>
    </source>
</reference>
<dbReference type="PANTHER" id="PTHR43112">
    <property type="entry name" value="FERREDOXIN"/>
    <property type="match status" value="1"/>
</dbReference>
<dbReference type="Proteomes" id="UP000029227">
    <property type="component" value="Unassembled WGS sequence"/>
</dbReference>
<proteinExistence type="inferred from homology"/>
<evidence type="ECO:0000256" key="8">
    <source>
        <dbReference type="ARBA" id="ARBA00034078"/>
    </source>
</evidence>
<dbReference type="InterPro" id="IPR012675">
    <property type="entry name" value="Beta-grasp_dom_sf"/>
</dbReference>
<evidence type="ECO:0000256" key="1">
    <source>
        <dbReference type="ARBA" id="ARBA00007874"/>
    </source>
</evidence>
<evidence type="ECO:0000256" key="6">
    <source>
        <dbReference type="ARBA" id="ARBA00023004"/>
    </source>
</evidence>
<evidence type="ECO:0000313" key="10">
    <source>
        <dbReference type="EMBL" id="GAL05642.1"/>
    </source>
</evidence>
<name>A0A090RDI6_9GAMM</name>
<evidence type="ECO:0000256" key="3">
    <source>
        <dbReference type="ARBA" id="ARBA00022714"/>
    </source>
</evidence>
<dbReference type="STRING" id="754436.JCM19237_4715"/>
<dbReference type="PROSITE" id="PS51085">
    <property type="entry name" value="2FE2S_FER_2"/>
    <property type="match status" value="1"/>
</dbReference>
<keyword evidence="4" id="KW-0479">Metal-binding</keyword>
<evidence type="ECO:0000256" key="4">
    <source>
        <dbReference type="ARBA" id="ARBA00022723"/>
    </source>
</evidence>
<dbReference type="SUPFAM" id="SSF54292">
    <property type="entry name" value="2Fe-2S ferredoxin-like"/>
    <property type="match status" value="1"/>
</dbReference>
<dbReference type="AlphaFoldDB" id="A0A090RDI6"/>
<keyword evidence="2" id="KW-0813">Transport</keyword>
<dbReference type="PROSITE" id="PS00197">
    <property type="entry name" value="2FE2S_FER_1"/>
    <property type="match status" value="1"/>
</dbReference>
<evidence type="ECO:0000313" key="11">
    <source>
        <dbReference type="Proteomes" id="UP000029227"/>
    </source>
</evidence>
<evidence type="ECO:0000256" key="2">
    <source>
        <dbReference type="ARBA" id="ARBA00022448"/>
    </source>
</evidence>
<feature type="domain" description="2Fe-2S ferredoxin-type" evidence="9">
    <location>
        <begin position="20"/>
        <end position="105"/>
    </location>
</feature>
<dbReference type="Gene3D" id="3.10.20.30">
    <property type="match status" value="1"/>
</dbReference>
<comment type="similarity">
    <text evidence="1">Belongs to the 2Fe2S plant-type ferredoxin family.</text>
</comment>
<dbReference type="Pfam" id="PF00111">
    <property type="entry name" value="Fer2"/>
    <property type="match status" value="1"/>
</dbReference>
<evidence type="ECO:0000256" key="5">
    <source>
        <dbReference type="ARBA" id="ARBA00022982"/>
    </source>
</evidence>
<evidence type="ECO:0000259" key="9">
    <source>
        <dbReference type="PROSITE" id="PS51085"/>
    </source>
</evidence>
<dbReference type="InterPro" id="IPR001041">
    <property type="entry name" value="2Fe-2S_ferredoxin-type"/>
</dbReference>
<comment type="caution">
    <text evidence="10">The sequence shown here is derived from an EMBL/GenBank/DDBJ whole genome shotgun (WGS) entry which is preliminary data.</text>
</comment>
<organism evidence="10 11">
    <name type="scientific">Photobacterium aphoticum</name>
    <dbReference type="NCBI Taxonomy" id="754436"/>
    <lineage>
        <taxon>Bacteria</taxon>
        <taxon>Pseudomonadati</taxon>
        <taxon>Pseudomonadota</taxon>
        <taxon>Gammaproteobacteria</taxon>
        <taxon>Vibrionales</taxon>
        <taxon>Vibrionaceae</taxon>
        <taxon>Photobacterium</taxon>
    </lineage>
</organism>
<dbReference type="GO" id="GO:0046872">
    <property type="term" value="F:metal ion binding"/>
    <property type="evidence" value="ECO:0007669"/>
    <property type="project" value="UniProtKB-KW"/>
</dbReference>
<gene>
    <name evidence="10" type="ORF">JCM19237_4715</name>
</gene>